<dbReference type="OrthoDB" id="9778572at2"/>
<keyword evidence="3" id="KW-0547">Nucleotide-binding</keyword>
<dbReference type="InterPro" id="IPR017911">
    <property type="entry name" value="MacB-like_ATP-bd"/>
</dbReference>
<dbReference type="InterPro" id="IPR015854">
    <property type="entry name" value="ABC_transpr_LolD-like"/>
</dbReference>
<dbReference type="RefSeq" id="WP_012937077.1">
    <property type="nucleotide sequence ID" value="NC_013739.1"/>
</dbReference>
<protein>
    <submittedName>
        <fullName evidence="6">ABC transporter related protein</fullName>
    </submittedName>
</protein>
<dbReference type="HOGENOM" id="CLU_000604_1_22_11"/>
<dbReference type="GO" id="GO:0022857">
    <property type="term" value="F:transmembrane transporter activity"/>
    <property type="evidence" value="ECO:0007669"/>
    <property type="project" value="TreeGrafter"/>
</dbReference>
<gene>
    <name evidence="6" type="ordered locus">Cwoe_5622</name>
</gene>
<dbReference type="PANTHER" id="PTHR24220">
    <property type="entry name" value="IMPORT ATP-BINDING PROTEIN"/>
    <property type="match status" value="1"/>
</dbReference>
<dbReference type="AlphaFoldDB" id="D3F0U2"/>
<dbReference type="GO" id="GO:0005524">
    <property type="term" value="F:ATP binding"/>
    <property type="evidence" value="ECO:0007669"/>
    <property type="project" value="UniProtKB-KW"/>
</dbReference>
<dbReference type="Gene3D" id="3.40.50.300">
    <property type="entry name" value="P-loop containing nucleotide triphosphate hydrolases"/>
    <property type="match status" value="1"/>
</dbReference>
<dbReference type="Pfam" id="PF00005">
    <property type="entry name" value="ABC_tran"/>
    <property type="match status" value="1"/>
</dbReference>
<dbReference type="SMART" id="SM00382">
    <property type="entry name" value="AAA"/>
    <property type="match status" value="1"/>
</dbReference>
<dbReference type="PROSITE" id="PS50893">
    <property type="entry name" value="ABC_TRANSPORTER_2"/>
    <property type="match status" value="1"/>
</dbReference>
<reference evidence="6 7" key="1">
    <citation type="journal article" date="2010" name="Stand. Genomic Sci.">
        <title>Complete genome sequence of Conexibacter woesei type strain (ID131577).</title>
        <authorList>
            <person name="Pukall R."/>
            <person name="Lapidus A."/>
            <person name="Glavina Del Rio T."/>
            <person name="Copeland A."/>
            <person name="Tice H."/>
            <person name="Cheng J.-F."/>
            <person name="Lucas S."/>
            <person name="Chen F."/>
            <person name="Nolan M."/>
            <person name="Bruce D."/>
            <person name="Goodwin L."/>
            <person name="Pitluck S."/>
            <person name="Mavromatis K."/>
            <person name="Ivanova N."/>
            <person name="Ovchinnikova G."/>
            <person name="Pati A."/>
            <person name="Chen A."/>
            <person name="Palaniappan K."/>
            <person name="Land M."/>
            <person name="Hauser L."/>
            <person name="Chang Y.-J."/>
            <person name="Jeffries C.D."/>
            <person name="Chain P."/>
            <person name="Meincke L."/>
            <person name="Sims D."/>
            <person name="Brettin T."/>
            <person name="Detter J.C."/>
            <person name="Rohde M."/>
            <person name="Goeker M."/>
            <person name="Bristow J."/>
            <person name="Eisen J.A."/>
            <person name="Markowitz V."/>
            <person name="Kyrpides N.C."/>
            <person name="Klenk H.-P."/>
            <person name="Hugenholtz P."/>
        </authorList>
    </citation>
    <scope>NUCLEOTIDE SEQUENCE [LARGE SCALE GENOMIC DNA]</scope>
    <source>
        <strain evidence="7">DSM 14684 / CIP 108061 / JCM 11494 / NBRC 100937 / ID131577</strain>
    </source>
</reference>
<organism evidence="6 7">
    <name type="scientific">Conexibacter woesei (strain DSM 14684 / CCUG 47730 / CIP 108061 / JCM 11494 / NBRC 100937 / ID131577)</name>
    <dbReference type="NCBI Taxonomy" id="469383"/>
    <lineage>
        <taxon>Bacteria</taxon>
        <taxon>Bacillati</taxon>
        <taxon>Actinomycetota</taxon>
        <taxon>Thermoleophilia</taxon>
        <taxon>Solirubrobacterales</taxon>
        <taxon>Conexibacteraceae</taxon>
        <taxon>Conexibacter</taxon>
    </lineage>
</organism>
<dbReference type="InterPro" id="IPR003593">
    <property type="entry name" value="AAA+_ATPase"/>
</dbReference>
<evidence type="ECO:0000256" key="2">
    <source>
        <dbReference type="ARBA" id="ARBA00022448"/>
    </source>
</evidence>
<keyword evidence="7" id="KW-1185">Reference proteome</keyword>
<name>D3F0U2_CONWI</name>
<dbReference type="Proteomes" id="UP000008229">
    <property type="component" value="Chromosome"/>
</dbReference>
<dbReference type="InterPro" id="IPR003439">
    <property type="entry name" value="ABC_transporter-like_ATP-bd"/>
</dbReference>
<dbReference type="GO" id="GO:0005886">
    <property type="term" value="C:plasma membrane"/>
    <property type="evidence" value="ECO:0007669"/>
    <property type="project" value="TreeGrafter"/>
</dbReference>
<dbReference type="CDD" id="cd03255">
    <property type="entry name" value="ABC_MJ0796_LolCDE_FtsE"/>
    <property type="match status" value="1"/>
</dbReference>
<dbReference type="PANTHER" id="PTHR24220:SF689">
    <property type="entry name" value="LIPOPROTEIN-RELEASING SYSTEM ATP-BINDING PROTEIN LOLD"/>
    <property type="match status" value="1"/>
</dbReference>
<evidence type="ECO:0000313" key="6">
    <source>
        <dbReference type="EMBL" id="ADB54026.1"/>
    </source>
</evidence>
<evidence type="ECO:0000256" key="4">
    <source>
        <dbReference type="ARBA" id="ARBA00022840"/>
    </source>
</evidence>
<feature type="domain" description="ABC transporter" evidence="5">
    <location>
        <begin position="2"/>
        <end position="239"/>
    </location>
</feature>
<sequence length="239" mass="25694" precursor="true">MLEVHNLVKHYASPGGESVQAVDGVSLTVRPGELVALYGPSGSGKTTLLKIVAAVLEPDRGEVLVNGRSVTGLSDREATAYRLADLGLVLQTSHMIAGLTAIENASLKLIASGVSRRDAERQLTPLLERLGLDGRAEHRANDLSMGERQRLALAKSLSNDPSLLLADEPTGNLDTARGRDVLAFLREYSREHRTAILIATHDPQAVSYADHAHTLRDGRLTEFCAEVDAQLGEVTVHQP</sequence>
<dbReference type="EMBL" id="CP001854">
    <property type="protein sequence ID" value="ADB54026.1"/>
    <property type="molecule type" value="Genomic_DNA"/>
</dbReference>
<dbReference type="KEGG" id="cwo:Cwoe_5622"/>
<accession>D3F0U2</accession>
<dbReference type="STRING" id="469383.Cwoe_5622"/>
<dbReference type="SUPFAM" id="SSF52540">
    <property type="entry name" value="P-loop containing nucleoside triphosphate hydrolases"/>
    <property type="match status" value="1"/>
</dbReference>
<proteinExistence type="inferred from homology"/>
<dbReference type="eggNOG" id="COG1136">
    <property type="taxonomic scope" value="Bacteria"/>
</dbReference>
<evidence type="ECO:0000256" key="1">
    <source>
        <dbReference type="ARBA" id="ARBA00005417"/>
    </source>
</evidence>
<dbReference type="InterPro" id="IPR027417">
    <property type="entry name" value="P-loop_NTPase"/>
</dbReference>
<keyword evidence="4" id="KW-0067">ATP-binding</keyword>
<reference evidence="7" key="2">
    <citation type="submission" date="2010-01" db="EMBL/GenBank/DDBJ databases">
        <title>The complete genome of Conexibacter woesei DSM 14684.</title>
        <authorList>
            <consortium name="US DOE Joint Genome Institute (JGI-PGF)"/>
            <person name="Lucas S."/>
            <person name="Copeland A."/>
            <person name="Lapidus A."/>
            <person name="Glavina del Rio T."/>
            <person name="Dalin E."/>
            <person name="Tice H."/>
            <person name="Bruce D."/>
            <person name="Goodwin L."/>
            <person name="Pitluck S."/>
            <person name="Kyrpides N."/>
            <person name="Mavromatis K."/>
            <person name="Ivanova N."/>
            <person name="Mikhailova N."/>
            <person name="Chertkov O."/>
            <person name="Brettin T."/>
            <person name="Detter J.C."/>
            <person name="Han C."/>
            <person name="Larimer F."/>
            <person name="Land M."/>
            <person name="Hauser L."/>
            <person name="Markowitz V."/>
            <person name="Cheng J.-F."/>
            <person name="Hugenholtz P."/>
            <person name="Woyke T."/>
            <person name="Wu D."/>
            <person name="Pukall R."/>
            <person name="Steenblock K."/>
            <person name="Schneider S."/>
            <person name="Klenk H.-P."/>
            <person name="Eisen J.A."/>
        </authorList>
    </citation>
    <scope>NUCLEOTIDE SEQUENCE [LARGE SCALE GENOMIC DNA]</scope>
    <source>
        <strain evidence="7">DSM 14684 / CIP 108061 / JCM 11494 / NBRC 100937 / ID131577</strain>
    </source>
</reference>
<evidence type="ECO:0000313" key="7">
    <source>
        <dbReference type="Proteomes" id="UP000008229"/>
    </source>
</evidence>
<dbReference type="GO" id="GO:0016887">
    <property type="term" value="F:ATP hydrolysis activity"/>
    <property type="evidence" value="ECO:0007669"/>
    <property type="project" value="InterPro"/>
</dbReference>
<keyword evidence="2" id="KW-0813">Transport</keyword>
<evidence type="ECO:0000256" key="3">
    <source>
        <dbReference type="ARBA" id="ARBA00022741"/>
    </source>
</evidence>
<comment type="similarity">
    <text evidence="1">Belongs to the ABC transporter superfamily.</text>
</comment>
<evidence type="ECO:0000259" key="5">
    <source>
        <dbReference type="PROSITE" id="PS50893"/>
    </source>
</evidence>